<dbReference type="Gene3D" id="3.90.550.10">
    <property type="entry name" value="Spore Coat Polysaccharide Biosynthesis Protein SpsA, Chain A"/>
    <property type="match status" value="1"/>
</dbReference>
<dbReference type="SUPFAM" id="SSF53448">
    <property type="entry name" value="Nucleotide-diphospho-sugar transferases"/>
    <property type="match status" value="1"/>
</dbReference>
<dbReference type="Pfam" id="PF00483">
    <property type="entry name" value="NTP_transferase"/>
    <property type="match status" value="1"/>
</dbReference>
<comment type="caution">
    <text evidence="5">The sequence shown here is derived from an EMBL/GenBank/DDBJ whole genome shotgun (WGS) entry which is preliminary data.</text>
</comment>
<gene>
    <name evidence="5" type="ORF">COT42_00540</name>
</gene>
<evidence type="ECO:0000259" key="3">
    <source>
        <dbReference type="Pfam" id="PF00483"/>
    </source>
</evidence>
<evidence type="ECO:0000313" key="5">
    <source>
        <dbReference type="EMBL" id="PIS31644.1"/>
    </source>
</evidence>
<proteinExistence type="predicted"/>
<evidence type="ECO:0000259" key="4">
    <source>
        <dbReference type="Pfam" id="PF25084"/>
    </source>
</evidence>
<dbReference type="InterPro" id="IPR005835">
    <property type="entry name" value="NTP_transferase_dom"/>
</dbReference>
<dbReference type="EMBL" id="PEYM01000006">
    <property type="protein sequence ID" value="PIS31644.1"/>
    <property type="molecule type" value="Genomic_DNA"/>
</dbReference>
<evidence type="ECO:0000256" key="1">
    <source>
        <dbReference type="ARBA" id="ARBA00004514"/>
    </source>
</evidence>
<comment type="subcellular location">
    <subcellularLocation>
        <location evidence="1">Cytoplasm</location>
        <location evidence="1">Cytosol</location>
    </subcellularLocation>
</comment>
<accession>A0A2H0Y3W7</accession>
<dbReference type="GO" id="GO:0016740">
    <property type="term" value="F:transferase activity"/>
    <property type="evidence" value="ECO:0007669"/>
    <property type="project" value="UniProtKB-KW"/>
</dbReference>
<dbReference type="AlphaFoldDB" id="A0A2H0Y3W7"/>
<keyword evidence="5" id="KW-0808">Transferase</keyword>
<dbReference type="Pfam" id="PF25084">
    <property type="entry name" value="LbH_EIF2B"/>
    <property type="match status" value="1"/>
</dbReference>
<dbReference type="Proteomes" id="UP000231343">
    <property type="component" value="Unassembled WGS sequence"/>
</dbReference>
<keyword evidence="2" id="KW-0963">Cytoplasm</keyword>
<dbReference type="InterPro" id="IPR050486">
    <property type="entry name" value="Mannose-1P_guanyltransferase"/>
</dbReference>
<protein>
    <submittedName>
        <fullName evidence="5">Nucleotidyl transferase</fullName>
    </submittedName>
</protein>
<dbReference type="PANTHER" id="PTHR22572">
    <property type="entry name" value="SUGAR-1-PHOSPHATE GUANYL TRANSFERASE"/>
    <property type="match status" value="1"/>
</dbReference>
<dbReference type="InterPro" id="IPR056764">
    <property type="entry name" value="LbH_EIF2B3/5"/>
</dbReference>
<evidence type="ECO:0000256" key="2">
    <source>
        <dbReference type="ARBA" id="ARBA00022490"/>
    </source>
</evidence>
<organism evidence="5 6">
    <name type="scientific">Candidatus Saganbacteria bacterium CG08_land_8_20_14_0_20_45_16</name>
    <dbReference type="NCBI Taxonomy" id="2014293"/>
    <lineage>
        <taxon>Bacteria</taxon>
        <taxon>Bacillati</taxon>
        <taxon>Saganbacteria</taxon>
    </lineage>
</organism>
<reference evidence="5 6" key="1">
    <citation type="submission" date="2017-09" db="EMBL/GenBank/DDBJ databases">
        <title>Depth-based differentiation of microbial function through sediment-hosted aquifers and enrichment of novel symbionts in the deep terrestrial subsurface.</title>
        <authorList>
            <person name="Probst A.J."/>
            <person name="Ladd B."/>
            <person name="Jarett J.K."/>
            <person name="Geller-Mcgrath D.E."/>
            <person name="Sieber C.M."/>
            <person name="Emerson J.B."/>
            <person name="Anantharaman K."/>
            <person name="Thomas B.C."/>
            <person name="Malmstrom R."/>
            <person name="Stieglmeier M."/>
            <person name="Klingl A."/>
            <person name="Woyke T."/>
            <person name="Ryan C.M."/>
            <person name="Banfield J.F."/>
        </authorList>
    </citation>
    <scope>NUCLEOTIDE SEQUENCE [LARGE SCALE GENOMIC DNA]</scope>
    <source>
        <strain evidence="5">CG08_land_8_20_14_0_20_45_16</strain>
    </source>
</reference>
<feature type="domain" description="Nucleotidyl transferase" evidence="3">
    <location>
        <begin position="2"/>
        <end position="233"/>
    </location>
</feature>
<dbReference type="CDD" id="cd04181">
    <property type="entry name" value="NTP_transferase"/>
    <property type="match status" value="1"/>
</dbReference>
<evidence type="ECO:0000313" key="6">
    <source>
        <dbReference type="Proteomes" id="UP000231343"/>
    </source>
</evidence>
<dbReference type="Gene3D" id="2.160.10.10">
    <property type="entry name" value="Hexapeptide repeat proteins"/>
    <property type="match status" value="1"/>
</dbReference>
<name>A0A2H0Y3W7_UNCSA</name>
<sequence>MKAVIIAGGKGTRLRPLTNDLPKSIVPVINRPFIIHQIELLATHGIDEIIINLHYLSQEIKKVLGDGRKWGVKIDYSIESSPLGTAGAVKNAEEFFDSGPLIIFNGDVLTDLNISKLLNFHQQKQAAVTLTLTEVDDPTPFGLVLVDEQQKVKSFVEKPGWNLVTARTINAGTYVVDPKIFDLVPKGVPFSFERELFPRLLKEAWPIFGFASSAYWLDIGNPQKYKEAHQAILRGEVAVNIHGTRTDGKFWFGRQLELDTGVKFLGPSVIGDKVKIGKETEIKDFVVIGDQVTIGSRCSLDRAIIWQGTKIGNRVSLVDCVVGAHCVIEDDVIIEHGAVLASHSVVSKEQGLLHK</sequence>
<dbReference type="InterPro" id="IPR029044">
    <property type="entry name" value="Nucleotide-diphossugar_trans"/>
</dbReference>
<feature type="domain" description="EIF2B subunit epsilon/gamma LbH" evidence="4">
    <location>
        <begin position="255"/>
        <end position="349"/>
    </location>
</feature>